<dbReference type="Gene3D" id="3.50.50.60">
    <property type="entry name" value="FAD/NAD(P)-binding domain"/>
    <property type="match status" value="1"/>
</dbReference>
<dbReference type="STRING" id="60172.A0A1V6Q3V7"/>
<dbReference type="PRINTS" id="PR00420">
    <property type="entry name" value="RNGMNOXGNASE"/>
</dbReference>
<keyword evidence="2" id="KW-0274">FAD</keyword>
<protein>
    <recommendedName>
        <fullName evidence="5">FAD-binding domain-containing protein</fullName>
    </recommendedName>
</protein>
<dbReference type="InterPro" id="IPR002938">
    <property type="entry name" value="FAD-bd"/>
</dbReference>
<name>A0A1V6Q3V7_9EURO</name>
<evidence type="ECO:0000256" key="4">
    <source>
        <dbReference type="ARBA" id="ARBA00023033"/>
    </source>
</evidence>
<organism evidence="6 7">
    <name type="scientific">Penicillium solitum</name>
    <dbReference type="NCBI Taxonomy" id="60172"/>
    <lineage>
        <taxon>Eukaryota</taxon>
        <taxon>Fungi</taxon>
        <taxon>Dikarya</taxon>
        <taxon>Ascomycota</taxon>
        <taxon>Pezizomycotina</taxon>
        <taxon>Eurotiomycetes</taxon>
        <taxon>Eurotiomycetidae</taxon>
        <taxon>Eurotiales</taxon>
        <taxon>Aspergillaceae</taxon>
        <taxon>Penicillium</taxon>
    </lineage>
</organism>
<keyword evidence="1" id="KW-0285">Flavoprotein</keyword>
<dbReference type="GO" id="GO:0004497">
    <property type="term" value="F:monooxygenase activity"/>
    <property type="evidence" value="ECO:0007669"/>
    <property type="project" value="UniProtKB-KW"/>
</dbReference>
<evidence type="ECO:0000256" key="2">
    <source>
        <dbReference type="ARBA" id="ARBA00022827"/>
    </source>
</evidence>
<evidence type="ECO:0000256" key="1">
    <source>
        <dbReference type="ARBA" id="ARBA00022630"/>
    </source>
</evidence>
<reference evidence="7" key="1">
    <citation type="journal article" date="2017" name="Nat. Microbiol.">
        <title>Global analysis of biosynthetic gene clusters reveals vast potential of secondary metabolite production in Penicillium species.</title>
        <authorList>
            <person name="Nielsen J.C."/>
            <person name="Grijseels S."/>
            <person name="Prigent S."/>
            <person name="Ji B."/>
            <person name="Dainat J."/>
            <person name="Nielsen K.F."/>
            <person name="Frisvad J.C."/>
            <person name="Workman M."/>
            <person name="Nielsen J."/>
        </authorList>
    </citation>
    <scope>NUCLEOTIDE SEQUENCE [LARGE SCALE GENOMIC DNA]</scope>
    <source>
        <strain evidence="7">IBT 29525</strain>
    </source>
</reference>
<sequence>MDSFPKIAIIGGGPAGLTLANILQKNSIPFSLFEHDASPNERNQGGTLDLHPKAGQAAFREAGLWDVFIQHARPESDVLKVVKQDGVVLWDGNMSQPPNLDGKNVHYDKTLASAVPGGRTDSWNLHFRDGSVEKDFDLIVGAEGAWSHTRKLLTDVEPFYSGITAIELWALDVDQSHPWMVDYVGRGSLFSFDADRAIQIQRIGDGSIRTYACLRVLEGFIKDCGIDWTQPDIARKELVERYYSDSAIELKQMILKSIDKLIPRPFYMLPVGIKWDPRLGVTLLGMLLI</sequence>
<dbReference type="InterPro" id="IPR036188">
    <property type="entry name" value="FAD/NAD-bd_sf"/>
</dbReference>
<accession>A0A1V6Q3V7</accession>
<gene>
    <name evidence="6" type="ORF">PENSOL_c133G09750</name>
</gene>
<dbReference type="AlphaFoldDB" id="A0A1V6Q3V7"/>
<evidence type="ECO:0000313" key="6">
    <source>
        <dbReference type="EMBL" id="OQD83925.1"/>
    </source>
</evidence>
<keyword evidence="7" id="KW-1185">Reference proteome</keyword>
<feature type="domain" description="FAD-binding" evidence="5">
    <location>
        <begin position="7"/>
        <end position="81"/>
    </location>
</feature>
<dbReference type="Pfam" id="PF01494">
    <property type="entry name" value="FAD_binding_3"/>
    <property type="match status" value="1"/>
</dbReference>
<comment type="caution">
    <text evidence="6">The sequence shown here is derived from an EMBL/GenBank/DDBJ whole genome shotgun (WGS) entry which is preliminary data.</text>
</comment>
<keyword evidence="4" id="KW-0503">Monooxygenase</keyword>
<dbReference type="Proteomes" id="UP000191612">
    <property type="component" value="Unassembled WGS sequence"/>
</dbReference>
<dbReference type="GO" id="GO:0071949">
    <property type="term" value="F:FAD binding"/>
    <property type="evidence" value="ECO:0007669"/>
    <property type="project" value="InterPro"/>
</dbReference>
<dbReference type="PANTHER" id="PTHR46972">
    <property type="entry name" value="MONOOXYGENASE ASQM-RELATED"/>
    <property type="match status" value="1"/>
</dbReference>
<keyword evidence="3" id="KW-0560">Oxidoreductase</keyword>
<dbReference type="SUPFAM" id="SSF51905">
    <property type="entry name" value="FAD/NAD(P)-binding domain"/>
    <property type="match status" value="1"/>
</dbReference>
<evidence type="ECO:0000313" key="7">
    <source>
        <dbReference type="Proteomes" id="UP000191612"/>
    </source>
</evidence>
<dbReference type="EMBL" id="MDYO01000132">
    <property type="protein sequence ID" value="OQD83925.1"/>
    <property type="molecule type" value="Genomic_DNA"/>
</dbReference>
<proteinExistence type="predicted"/>
<dbReference type="PANTHER" id="PTHR46972:SF1">
    <property type="entry name" value="FAD DEPENDENT OXIDOREDUCTASE DOMAIN-CONTAINING PROTEIN"/>
    <property type="match status" value="1"/>
</dbReference>
<evidence type="ECO:0000256" key="3">
    <source>
        <dbReference type="ARBA" id="ARBA00023002"/>
    </source>
</evidence>
<evidence type="ECO:0000259" key="5">
    <source>
        <dbReference type="Pfam" id="PF01494"/>
    </source>
</evidence>